<comment type="caution">
    <text evidence="2">The sequence shown here is derived from an EMBL/GenBank/DDBJ whole genome shotgun (WGS) entry which is preliminary data.</text>
</comment>
<gene>
    <name evidence="2" type="ORF">HDA36_004313</name>
</gene>
<sequence>MHDPYDGIAPPPGPEDFDPLDGMAPPPGPEYDAIAAGPAPGGGAVPPRSPSRDTHRRSPPRSR</sequence>
<proteinExistence type="predicted"/>
<organism evidence="2 3">
    <name type="scientific">Nocardiopsis composta</name>
    <dbReference type="NCBI Taxonomy" id="157465"/>
    <lineage>
        <taxon>Bacteria</taxon>
        <taxon>Bacillati</taxon>
        <taxon>Actinomycetota</taxon>
        <taxon>Actinomycetes</taxon>
        <taxon>Streptosporangiales</taxon>
        <taxon>Nocardiopsidaceae</taxon>
        <taxon>Nocardiopsis</taxon>
    </lineage>
</organism>
<protein>
    <submittedName>
        <fullName evidence="2">Uncharacterized protein</fullName>
    </submittedName>
</protein>
<dbReference type="EMBL" id="JACHDB010000001">
    <property type="protein sequence ID" value="MBB5434229.1"/>
    <property type="molecule type" value="Genomic_DNA"/>
</dbReference>
<feature type="region of interest" description="Disordered" evidence="1">
    <location>
        <begin position="1"/>
        <end position="63"/>
    </location>
</feature>
<feature type="compositionally biased region" description="Basic residues" evidence="1">
    <location>
        <begin position="54"/>
        <end position="63"/>
    </location>
</feature>
<dbReference type="AlphaFoldDB" id="A0A7W8VFR7"/>
<evidence type="ECO:0000313" key="3">
    <source>
        <dbReference type="Proteomes" id="UP000572635"/>
    </source>
</evidence>
<name>A0A7W8VFR7_9ACTN</name>
<keyword evidence="3" id="KW-1185">Reference proteome</keyword>
<evidence type="ECO:0000256" key="1">
    <source>
        <dbReference type="SAM" id="MobiDB-lite"/>
    </source>
</evidence>
<evidence type="ECO:0000313" key="2">
    <source>
        <dbReference type="EMBL" id="MBB5434229.1"/>
    </source>
</evidence>
<dbReference type="Proteomes" id="UP000572635">
    <property type="component" value="Unassembled WGS sequence"/>
</dbReference>
<accession>A0A7W8VFR7</accession>
<reference evidence="2 3" key="1">
    <citation type="submission" date="2020-08" db="EMBL/GenBank/DDBJ databases">
        <title>Sequencing the genomes of 1000 actinobacteria strains.</title>
        <authorList>
            <person name="Klenk H.-P."/>
        </authorList>
    </citation>
    <scope>NUCLEOTIDE SEQUENCE [LARGE SCALE GENOMIC DNA]</scope>
    <source>
        <strain evidence="2 3">DSM 44551</strain>
    </source>
</reference>